<organism evidence="1 2">
    <name type="scientific">Microcystis aeruginosa FD4</name>
    <dbReference type="NCBI Taxonomy" id="2686288"/>
    <lineage>
        <taxon>Bacteria</taxon>
        <taxon>Bacillati</taxon>
        <taxon>Cyanobacteriota</taxon>
        <taxon>Cyanophyceae</taxon>
        <taxon>Oscillatoriophycideae</taxon>
        <taxon>Chroococcales</taxon>
        <taxon>Microcystaceae</taxon>
        <taxon>Microcystis</taxon>
    </lineage>
</organism>
<dbReference type="RefSeq" id="WP_158200940.1">
    <property type="nucleotide sequence ID" value="NZ_CP046973.1"/>
</dbReference>
<protein>
    <recommendedName>
        <fullName evidence="3">CopG family transcriptional regulator</fullName>
    </recommendedName>
</protein>
<dbReference type="InterPro" id="IPR010985">
    <property type="entry name" value="Ribbon_hlx_hlx"/>
</dbReference>
<dbReference type="EMBL" id="CP046973">
    <property type="protein sequence ID" value="QGZ91065.1"/>
    <property type="molecule type" value="Genomic_DNA"/>
</dbReference>
<evidence type="ECO:0008006" key="3">
    <source>
        <dbReference type="Google" id="ProtNLM"/>
    </source>
</evidence>
<proteinExistence type="predicted"/>
<dbReference type="AlphaFoldDB" id="A0A857D6B8"/>
<accession>A0A857D6B8</accession>
<name>A0A857D6B8_MICAE</name>
<sequence>MALTLNLTPEIEQYLTQRATEQGLSLESYALKLLTDNILSQEKQIKLVNLLQSWIDEEDEQEQQETGEYLIEVLDQDRLSDRPLFPSQLKGITW</sequence>
<evidence type="ECO:0000313" key="1">
    <source>
        <dbReference type="EMBL" id="QGZ91065.1"/>
    </source>
</evidence>
<reference evidence="1 2" key="1">
    <citation type="submission" date="2019-12" db="EMBL/GenBank/DDBJ databases">
        <title>Complete genome sequence of Microcystis aeruginosa strain FD4.</title>
        <authorList>
            <person name="Urakawa H."/>
        </authorList>
    </citation>
    <scope>NUCLEOTIDE SEQUENCE [LARGE SCALE GENOMIC DNA]</scope>
    <source>
        <strain evidence="1 2">FD4</strain>
    </source>
</reference>
<dbReference type="Proteomes" id="UP000438345">
    <property type="component" value="Chromosome"/>
</dbReference>
<gene>
    <name evidence="1" type="ORF">GQR42_17690</name>
</gene>
<dbReference type="SUPFAM" id="SSF47598">
    <property type="entry name" value="Ribbon-helix-helix"/>
    <property type="match status" value="1"/>
</dbReference>
<dbReference type="GO" id="GO:0006355">
    <property type="term" value="P:regulation of DNA-templated transcription"/>
    <property type="evidence" value="ECO:0007669"/>
    <property type="project" value="InterPro"/>
</dbReference>
<evidence type="ECO:0000313" key="2">
    <source>
        <dbReference type="Proteomes" id="UP000438345"/>
    </source>
</evidence>